<dbReference type="Proteomes" id="UP000294933">
    <property type="component" value="Unassembled WGS sequence"/>
</dbReference>
<dbReference type="Pfam" id="PF04376">
    <property type="entry name" value="ATE_N"/>
    <property type="match status" value="1"/>
</dbReference>
<evidence type="ECO:0000256" key="1">
    <source>
        <dbReference type="ARBA" id="ARBA00009991"/>
    </source>
</evidence>
<sequence length="414" mass="47058">MTEVLSILRPFGNNRSTCGYCGPQGQRSSARSSFTVGSEPLQLSCDAYQKMIDRGWRRSGTYCYKPDLRRSCCPQYTIKLDANEFTPSKSQRKVIARWNRHIIGNSEKGHETSPPIPSRSHDRGKSRADSGFSLINAVHAAERDFILSSDNTTHIFEVALESSSFTQEKYALYEKYQQTVHYDYRNSQTGFIDFLVDTPLVPEPIPYTRDPPKHLPQNYGSYHQLYRLDGKLIAMAVLDILPSCVSSVYFMYDAEWERFSLGKASALREASLAKEIHEHGALDMKYLYMGFYIHSCQKMRYKGDYSPSFLLDPVDYTWHPLQTCVKLLEKNRYACFSQPERSLSDPADPGPLPDRTFSTSDLDGVNVIDSFQGNKITLRPIIDQFDSLDTSDGIGEVIEGLGVELSRTIIFMID</sequence>
<feature type="domain" description="N-end rule aminoacyl transferase C-terminal" evidence="8">
    <location>
        <begin position="168"/>
        <end position="311"/>
    </location>
</feature>
<protein>
    <recommendedName>
        <fullName evidence="5">Arginyl-tRNA--protein transferase 1</fullName>
        <shortName evidence="5">Arginyltransferase 1</shortName>
        <shortName evidence="5">R-transferase 1</shortName>
        <ecNumber evidence="5">2.3.2.8</ecNumber>
    </recommendedName>
    <alternativeName>
        <fullName evidence="5">Arginine-tRNA--protein transferase 1</fullName>
    </alternativeName>
</protein>
<proteinExistence type="inferred from homology"/>
<dbReference type="InterPro" id="IPR007471">
    <property type="entry name" value="N-end_Aminoacyl_Trfase_N"/>
</dbReference>
<dbReference type="EMBL" id="ML170156">
    <property type="protein sequence ID" value="TDL29717.1"/>
    <property type="molecule type" value="Genomic_DNA"/>
</dbReference>
<evidence type="ECO:0000313" key="10">
    <source>
        <dbReference type="Proteomes" id="UP000294933"/>
    </source>
</evidence>
<dbReference type="PANTHER" id="PTHR21367">
    <property type="entry name" value="ARGININE-TRNA-PROTEIN TRANSFERASE 1"/>
    <property type="match status" value="1"/>
</dbReference>
<keyword evidence="3 5" id="KW-0833">Ubl conjugation pathway</keyword>
<comment type="similarity">
    <text evidence="1 5">Belongs to the R-transferase family.</text>
</comment>
<feature type="region of interest" description="Disordered" evidence="6">
    <location>
        <begin position="105"/>
        <end position="127"/>
    </location>
</feature>
<dbReference type="InterPro" id="IPR017137">
    <property type="entry name" value="Arg-tRNA-P_Trfase_1_euk"/>
</dbReference>
<dbReference type="GO" id="GO:0004057">
    <property type="term" value="F:arginyl-tRNA--protein transferase activity"/>
    <property type="evidence" value="ECO:0007669"/>
    <property type="project" value="UniProtKB-EC"/>
</dbReference>
<reference evidence="9 10" key="1">
    <citation type="submission" date="2018-06" db="EMBL/GenBank/DDBJ databases">
        <title>A transcriptomic atlas of mushroom development highlights an independent origin of complex multicellularity.</title>
        <authorList>
            <consortium name="DOE Joint Genome Institute"/>
            <person name="Krizsan K."/>
            <person name="Almasi E."/>
            <person name="Merenyi Z."/>
            <person name="Sahu N."/>
            <person name="Viragh M."/>
            <person name="Koszo T."/>
            <person name="Mondo S."/>
            <person name="Kiss B."/>
            <person name="Balint B."/>
            <person name="Kues U."/>
            <person name="Barry K."/>
            <person name="Hegedus J.C."/>
            <person name="Henrissat B."/>
            <person name="Johnson J."/>
            <person name="Lipzen A."/>
            <person name="Ohm R."/>
            <person name="Nagy I."/>
            <person name="Pangilinan J."/>
            <person name="Yan J."/>
            <person name="Xiong Y."/>
            <person name="Grigoriev I.V."/>
            <person name="Hibbett D.S."/>
            <person name="Nagy L.G."/>
        </authorList>
    </citation>
    <scope>NUCLEOTIDE SEQUENCE [LARGE SCALE GENOMIC DNA]</scope>
    <source>
        <strain evidence="9 10">SZMC22713</strain>
    </source>
</reference>
<evidence type="ECO:0000256" key="2">
    <source>
        <dbReference type="ARBA" id="ARBA00022679"/>
    </source>
</evidence>
<accession>A0A4R5XHH5</accession>
<dbReference type="OrthoDB" id="74183at2759"/>
<dbReference type="SUPFAM" id="SSF55729">
    <property type="entry name" value="Acyl-CoA N-acyltransferases (Nat)"/>
    <property type="match status" value="1"/>
</dbReference>
<comment type="catalytic activity">
    <reaction evidence="5">
        <text>an N-terminal L-alpha-aminoacyl-[protein] + L-arginyl-tRNA(Arg) = an N-terminal L-arginyl-L-aminoacyl-[protein] + tRNA(Arg) + H(+)</text>
        <dbReference type="Rhea" id="RHEA:10208"/>
        <dbReference type="Rhea" id="RHEA-COMP:9658"/>
        <dbReference type="Rhea" id="RHEA-COMP:9673"/>
        <dbReference type="Rhea" id="RHEA-COMP:10636"/>
        <dbReference type="Rhea" id="RHEA-COMP:10638"/>
        <dbReference type="ChEBI" id="CHEBI:15378"/>
        <dbReference type="ChEBI" id="CHEBI:78442"/>
        <dbReference type="ChEBI" id="CHEBI:78513"/>
        <dbReference type="ChEBI" id="CHEBI:78597"/>
        <dbReference type="ChEBI" id="CHEBI:83562"/>
        <dbReference type="EC" id="2.3.2.8"/>
    </reaction>
</comment>
<evidence type="ECO:0000259" key="8">
    <source>
        <dbReference type="Pfam" id="PF04377"/>
    </source>
</evidence>
<feature type="domain" description="N-end aminoacyl transferase N-terminal" evidence="7">
    <location>
        <begin position="16"/>
        <end position="93"/>
    </location>
</feature>
<dbReference type="AlphaFoldDB" id="A0A4R5XHH5"/>
<dbReference type="PANTHER" id="PTHR21367:SF1">
    <property type="entry name" value="ARGINYL-TRNA--PROTEIN TRANSFERASE 1"/>
    <property type="match status" value="1"/>
</dbReference>
<dbReference type="VEuPathDB" id="FungiDB:BD410DRAFT_736841"/>
<dbReference type="PIRSF" id="PIRSF037207">
    <property type="entry name" value="ATE1_euk"/>
    <property type="match status" value="1"/>
</dbReference>
<dbReference type="GO" id="GO:0005737">
    <property type="term" value="C:cytoplasm"/>
    <property type="evidence" value="ECO:0007669"/>
    <property type="project" value="TreeGrafter"/>
</dbReference>
<name>A0A4R5XHH5_9AGAM</name>
<evidence type="ECO:0000256" key="6">
    <source>
        <dbReference type="SAM" id="MobiDB-lite"/>
    </source>
</evidence>
<keyword evidence="2 5" id="KW-0808">Transferase</keyword>
<dbReference type="InterPro" id="IPR007472">
    <property type="entry name" value="N-end_Aminoacyl_Trfase_C"/>
</dbReference>
<keyword evidence="4 5" id="KW-0012">Acyltransferase</keyword>
<dbReference type="STRING" id="50990.A0A4R5XHH5"/>
<evidence type="ECO:0000256" key="4">
    <source>
        <dbReference type="ARBA" id="ARBA00023315"/>
    </source>
</evidence>
<dbReference type="InterPro" id="IPR016181">
    <property type="entry name" value="Acyl_CoA_acyltransferase"/>
</dbReference>
<evidence type="ECO:0000256" key="5">
    <source>
        <dbReference type="PIRNR" id="PIRNR037207"/>
    </source>
</evidence>
<gene>
    <name evidence="9" type="ORF">BD410DRAFT_736841</name>
</gene>
<evidence type="ECO:0000256" key="3">
    <source>
        <dbReference type="ARBA" id="ARBA00022786"/>
    </source>
</evidence>
<comment type="function">
    <text evidence="5">Involved in the post-translational conjugation of arginine to the N-terminal aspartate or glutamate of a protein. This arginylation is required for degradation of the protein via the ubiquitin pathway.</text>
</comment>
<evidence type="ECO:0000313" key="9">
    <source>
        <dbReference type="EMBL" id="TDL29717.1"/>
    </source>
</evidence>
<dbReference type="Pfam" id="PF04377">
    <property type="entry name" value="ATE_C"/>
    <property type="match status" value="1"/>
</dbReference>
<dbReference type="InterPro" id="IPR030700">
    <property type="entry name" value="N-end_Aminoacyl_Trfase"/>
</dbReference>
<evidence type="ECO:0000259" key="7">
    <source>
        <dbReference type="Pfam" id="PF04376"/>
    </source>
</evidence>
<organism evidence="9 10">
    <name type="scientific">Rickenella mellea</name>
    <dbReference type="NCBI Taxonomy" id="50990"/>
    <lineage>
        <taxon>Eukaryota</taxon>
        <taxon>Fungi</taxon>
        <taxon>Dikarya</taxon>
        <taxon>Basidiomycota</taxon>
        <taxon>Agaricomycotina</taxon>
        <taxon>Agaricomycetes</taxon>
        <taxon>Hymenochaetales</taxon>
        <taxon>Rickenellaceae</taxon>
        <taxon>Rickenella</taxon>
    </lineage>
</organism>
<dbReference type="EC" id="2.3.2.8" evidence="5"/>
<keyword evidence="10" id="KW-1185">Reference proteome</keyword>